<evidence type="ECO:0000256" key="2">
    <source>
        <dbReference type="ARBA" id="ARBA00022729"/>
    </source>
</evidence>
<evidence type="ECO:0000259" key="4">
    <source>
        <dbReference type="Pfam" id="PF13458"/>
    </source>
</evidence>
<dbReference type="InterPro" id="IPR028081">
    <property type="entry name" value="Leu-bd"/>
</dbReference>
<accession>A0A0W0GGG3</accession>
<dbReference type="PANTHER" id="PTHR30483">
    <property type="entry name" value="LEUCINE-SPECIFIC-BINDING PROTEIN"/>
    <property type="match status" value="1"/>
</dbReference>
<dbReference type="InterPro" id="IPR051010">
    <property type="entry name" value="BCAA_transport"/>
</dbReference>
<name>A0A0W0GGG3_9CHLR</name>
<sequence length="394" mass="41261">MLKRLLVLVLSLVMVFTFAACGDDSTTNPTGTTSKPDVNLGAVMDLTGALSGIGSSLADGIRLAVKQANAAGGIDGARINLIVEDGKTDPTAGFEAVKKLGTVNGCKVIIGPMISGAVLASGEWAAQNKVLLISPSATSPAITNQAWRQYFIRTAPSDTLQGKAMAQLVIDAGYKNVAIVVQNTQYGVGIADTVTGLLAGKATVVSTVKYDPTKLDYLSDLQAVKSKNPDVVIHAGYEDDAVIIFKQAAQVGLDSAKWITSEGVKVDKTIADAQAAAFMAKVVTGTNPVAPAGLALAATYAAQYKAEYNRDPGTYNDTVYDATKLAIAAMQNVGTTDAAKISAEILRLGKNYAGVSGTITFDQYGDRTTATFEQWKVVQSGATYKYEQIKLINQ</sequence>
<feature type="chain" id="PRO_5006902639" evidence="3">
    <location>
        <begin position="20"/>
        <end position="394"/>
    </location>
</feature>
<feature type="signal peptide" evidence="3">
    <location>
        <begin position="1"/>
        <end position="19"/>
    </location>
</feature>
<dbReference type="AlphaFoldDB" id="A0A0W0GGG3"/>
<evidence type="ECO:0000313" key="6">
    <source>
        <dbReference type="Proteomes" id="UP000053947"/>
    </source>
</evidence>
<dbReference type="RefSeq" id="WP_058438365.1">
    <property type="nucleotide sequence ID" value="NZ_KQ758903.1"/>
</dbReference>
<reference evidence="5 6" key="1">
    <citation type="submission" date="2015-06" db="EMBL/GenBank/DDBJ databases">
        <title>Genome sequence of the organohalide-respiring Dehalogenimonas alkenigignens type strain (IP3-3T).</title>
        <authorList>
            <person name="Key T.A."/>
            <person name="Richmond D.P."/>
            <person name="Bowman K.S."/>
            <person name="Cho Y.-J."/>
            <person name="Chun J."/>
            <person name="da Costa M.S."/>
            <person name="Rainey F.A."/>
            <person name="Moe W.M."/>
        </authorList>
    </citation>
    <scope>NUCLEOTIDE SEQUENCE [LARGE SCALE GENOMIC DNA]</scope>
    <source>
        <strain evidence="5 6">IP3-3</strain>
    </source>
</reference>
<dbReference type="PANTHER" id="PTHR30483:SF6">
    <property type="entry name" value="PERIPLASMIC BINDING PROTEIN OF ABC TRANSPORTER FOR NATURAL AMINO ACIDS"/>
    <property type="match status" value="1"/>
</dbReference>
<dbReference type="CDD" id="cd06346">
    <property type="entry name" value="PBP1_ABC_ligand_binding-like"/>
    <property type="match status" value="1"/>
</dbReference>
<gene>
    <name evidence="5" type="ORF">DEALK_04980</name>
</gene>
<dbReference type="OrthoDB" id="9783240at2"/>
<evidence type="ECO:0000313" key="5">
    <source>
        <dbReference type="EMBL" id="KTB47653.1"/>
    </source>
</evidence>
<dbReference type="InterPro" id="IPR028082">
    <property type="entry name" value="Peripla_BP_I"/>
</dbReference>
<organism evidence="5 6">
    <name type="scientific">Dehalogenimonas alkenigignens</name>
    <dbReference type="NCBI Taxonomy" id="1217799"/>
    <lineage>
        <taxon>Bacteria</taxon>
        <taxon>Bacillati</taxon>
        <taxon>Chloroflexota</taxon>
        <taxon>Dehalococcoidia</taxon>
        <taxon>Dehalococcoidales</taxon>
        <taxon>Dehalococcoidaceae</taxon>
        <taxon>Dehalogenimonas</taxon>
    </lineage>
</organism>
<dbReference type="EMBL" id="LFDV01000002">
    <property type="protein sequence ID" value="KTB47653.1"/>
    <property type="molecule type" value="Genomic_DNA"/>
</dbReference>
<evidence type="ECO:0000256" key="3">
    <source>
        <dbReference type="SAM" id="SignalP"/>
    </source>
</evidence>
<keyword evidence="6" id="KW-1185">Reference proteome</keyword>
<dbReference type="Pfam" id="PF13458">
    <property type="entry name" value="Peripla_BP_6"/>
    <property type="match status" value="1"/>
</dbReference>
<protein>
    <submittedName>
        <fullName evidence="5">ABC-type branched-chain amino acid transport system, periplasmic component</fullName>
    </submittedName>
</protein>
<dbReference type="STRING" id="1217799.DEALK_04980"/>
<dbReference type="Proteomes" id="UP000053947">
    <property type="component" value="Unassembled WGS sequence"/>
</dbReference>
<dbReference type="SUPFAM" id="SSF53822">
    <property type="entry name" value="Periplasmic binding protein-like I"/>
    <property type="match status" value="1"/>
</dbReference>
<comment type="caution">
    <text evidence="5">The sequence shown here is derived from an EMBL/GenBank/DDBJ whole genome shotgun (WGS) entry which is preliminary data.</text>
</comment>
<dbReference type="Gene3D" id="3.40.50.2300">
    <property type="match status" value="2"/>
</dbReference>
<keyword evidence="2 3" id="KW-0732">Signal</keyword>
<comment type="similarity">
    <text evidence="1">Belongs to the leucine-binding protein family.</text>
</comment>
<dbReference type="PROSITE" id="PS51257">
    <property type="entry name" value="PROKAR_LIPOPROTEIN"/>
    <property type="match status" value="1"/>
</dbReference>
<proteinExistence type="inferred from homology"/>
<evidence type="ECO:0000256" key="1">
    <source>
        <dbReference type="ARBA" id="ARBA00010062"/>
    </source>
</evidence>
<feature type="domain" description="Leucine-binding protein" evidence="4">
    <location>
        <begin position="38"/>
        <end position="370"/>
    </location>
</feature>